<keyword evidence="1" id="KW-1277">Toxin-antitoxin system</keyword>
<dbReference type="Proteomes" id="UP000662736">
    <property type="component" value="Chromosome"/>
</dbReference>
<evidence type="ECO:0000313" key="2">
    <source>
        <dbReference type="EMBL" id="QSX16904.1"/>
    </source>
</evidence>
<dbReference type="PANTHER" id="PTHR38813:SF1">
    <property type="entry name" value="TOXIN RELE1-RELATED"/>
    <property type="match status" value="1"/>
</dbReference>
<dbReference type="PANTHER" id="PTHR38813">
    <property type="match status" value="1"/>
</dbReference>
<protein>
    <submittedName>
        <fullName evidence="2">Type II toxin-antitoxin system RelE/ParE family toxin</fullName>
    </submittedName>
</protein>
<organism evidence="2 3">
    <name type="scientific">Glaesserella parasuis</name>
    <name type="common">Haemophilus parasuis</name>
    <dbReference type="NCBI Taxonomy" id="738"/>
    <lineage>
        <taxon>Bacteria</taxon>
        <taxon>Pseudomonadati</taxon>
        <taxon>Pseudomonadota</taxon>
        <taxon>Gammaproteobacteria</taxon>
        <taxon>Pasteurellales</taxon>
        <taxon>Pasteurellaceae</taxon>
        <taxon>Glaesserella</taxon>
    </lineage>
</organism>
<dbReference type="EMBL" id="CP071491">
    <property type="protein sequence ID" value="QSX16904.1"/>
    <property type="molecule type" value="Genomic_DNA"/>
</dbReference>
<dbReference type="AlphaFoldDB" id="A0AAX1M5E3"/>
<dbReference type="RefSeq" id="WP_075630739.1">
    <property type="nucleotide sequence ID" value="NZ_CP049089.1"/>
</dbReference>
<name>A0AAX1M5E3_GLAPU</name>
<dbReference type="Gene3D" id="3.30.2310.20">
    <property type="entry name" value="RelE-like"/>
    <property type="match status" value="1"/>
</dbReference>
<reference evidence="2" key="1">
    <citation type="submission" date="2021-03" db="EMBL/GenBank/DDBJ databases">
        <title>Characterization of a novel Integrative Conjugative Element in Glaesserella parasuis.</title>
        <authorList>
            <person name="Hu G."/>
            <person name="Sun H."/>
        </authorList>
    </citation>
    <scope>NUCLEOTIDE SEQUENCE</scope>
    <source>
        <strain evidence="2">GHP1807</strain>
    </source>
</reference>
<evidence type="ECO:0000313" key="3">
    <source>
        <dbReference type="Proteomes" id="UP000662736"/>
    </source>
</evidence>
<proteinExistence type="predicted"/>
<accession>A0AAX1M5E3</accession>
<evidence type="ECO:0000256" key="1">
    <source>
        <dbReference type="ARBA" id="ARBA00022649"/>
    </source>
</evidence>
<sequence length="91" mass="11005">MAVIKWTNRASKQIRVVDSRYLDRIIEKIETLKQFPNVQADIIELKGEQNKGKFRMRVGFYRVIFEVINNEPIIIEIQEIKKRDEQTYRKH</sequence>
<dbReference type="Pfam" id="PF05016">
    <property type="entry name" value="ParE_toxin"/>
    <property type="match status" value="1"/>
</dbReference>
<dbReference type="InterPro" id="IPR035093">
    <property type="entry name" value="RelE/ParE_toxin_dom_sf"/>
</dbReference>
<dbReference type="SUPFAM" id="SSF143011">
    <property type="entry name" value="RelE-like"/>
    <property type="match status" value="1"/>
</dbReference>
<dbReference type="InterPro" id="IPR007712">
    <property type="entry name" value="RelE/ParE_toxin"/>
</dbReference>
<dbReference type="InterPro" id="IPR052747">
    <property type="entry name" value="TA_system_RelE_toxin"/>
</dbReference>
<gene>
    <name evidence="2" type="ORF">J1G54_11445</name>
</gene>